<feature type="transmembrane region" description="Helical" evidence="1">
    <location>
        <begin position="6"/>
        <end position="36"/>
    </location>
</feature>
<keyword evidence="1" id="KW-1133">Transmembrane helix</keyword>
<gene>
    <name evidence="2" type="ORF">EGJ44_21685</name>
</gene>
<reference evidence="2 3" key="1">
    <citation type="submission" date="2018-10" db="EMBL/GenBank/DDBJ databases">
        <title>Transmission dynamics of multidrug resistant bacteria on intensive care unit surfaces.</title>
        <authorList>
            <person name="D'Souza A.W."/>
            <person name="Potter R.F."/>
            <person name="Wallace M."/>
            <person name="Shupe A."/>
            <person name="Patel S."/>
            <person name="Sun S."/>
            <person name="Gul D."/>
            <person name="Kwon J.H."/>
            <person name="Andleeb S."/>
            <person name="Burnham C.-A.D."/>
            <person name="Dantas G."/>
        </authorList>
    </citation>
    <scope>NUCLEOTIDE SEQUENCE [LARGE SCALE GENOMIC DNA]</scope>
    <source>
        <strain evidence="2 3">PO_271</strain>
    </source>
</reference>
<evidence type="ECO:0000313" key="3">
    <source>
        <dbReference type="Proteomes" id="UP000272833"/>
    </source>
</evidence>
<evidence type="ECO:0000313" key="2">
    <source>
        <dbReference type="EMBL" id="RRW27460.1"/>
    </source>
</evidence>
<dbReference type="EMBL" id="RHRS01000098">
    <property type="protein sequence ID" value="RRW27460.1"/>
    <property type="molecule type" value="Genomic_DNA"/>
</dbReference>
<feature type="transmembrane region" description="Helical" evidence="1">
    <location>
        <begin position="48"/>
        <end position="66"/>
    </location>
</feature>
<accession>A0A3R8X7Q0</accession>
<keyword evidence="1" id="KW-0812">Transmembrane</keyword>
<proteinExistence type="predicted"/>
<dbReference type="AlphaFoldDB" id="A0A3R8X7Q0"/>
<keyword evidence="1" id="KW-0472">Membrane</keyword>
<name>A0A3R8X7Q0_ECTOL</name>
<protein>
    <submittedName>
        <fullName evidence="2">Uncharacterized protein</fullName>
    </submittedName>
</protein>
<sequence length="67" mass="7066">MLNVYLGGILLVLGIIALLAQPTAGVVMIGAGYWIFQRASPGERHQASSLFWGCAMVCMIIVTLASA</sequence>
<dbReference type="RefSeq" id="WP_125875186.1">
    <property type="nucleotide sequence ID" value="NZ_CAURUH010000135.1"/>
</dbReference>
<organism evidence="2 3">
    <name type="scientific">Ectopseudomonas oleovorans</name>
    <name type="common">Pseudomonas oleovorans</name>
    <dbReference type="NCBI Taxonomy" id="301"/>
    <lineage>
        <taxon>Bacteria</taxon>
        <taxon>Pseudomonadati</taxon>
        <taxon>Pseudomonadota</taxon>
        <taxon>Gammaproteobacteria</taxon>
        <taxon>Pseudomonadales</taxon>
        <taxon>Pseudomonadaceae</taxon>
        <taxon>Ectopseudomonas</taxon>
    </lineage>
</organism>
<dbReference type="Proteomes" id="UP000272833">
    <property type="component" value="Unassembled WGS sequence"/>
</dbReference>
<evidence type="ECO:0000256" key="1">
    <source>
        <dbReference type="SAM" id="Phobius"/>
    </source>
</evidence>
<comment type="caution">
    <text evidence="2">The sequence shown here is derived from an EMBL/GenBank/DDBJ whole genome shotgun (WGS) entry which is preliminary data.</text>
</comment>